<dbReference type="SUPFAM" id="SSF50249">
    <property type="entry name" value="Nucleic acid-binding proteins"/>
    <property type="match status" value="1"/>
</dbReference>
<dbReference type="Gene3D" id="2.40.50.140">
    <property type="entry name" value="Nucleic acid-binding proteins"/>
    <property type="match status" value="1"/>
</dbReference>
<dbReference type="InterPro" id="IPR009080">
    <property type="entry name" value="tRNAsynth_Ia_anticodon-bd"/>
</dbReference>
<comment type="caution">
    <text evidence="6">The sequence shown here is derived from an EMBL/GenBank/DDBJ whole genome shotgun (WGS) entry which is preliminary data.</text>
</comment>
<keyword evidence="7" id="KW-1185">Reference proteome</keyword>
<dbReference type="InterPro" id="IPR041872">
    <property type="entry name" value="Anticodon_Met"/>
</dbReference>
<organism evidence="6 7">
    <name type="scientific">Bonamia ostreae</name>
    <dbReference type="NCBI Taxonomy" id="126728"/>
    <lineage>
        <taxon>Eukaryota</taxon>
        <taxon>Sar</taxon>
        <taxon>Rhizaria</taxon>
        <taxon>Endomyxa</taxon>
        <taxon>Ascetosporea</taxon>
        <taxon>Haplosporida</taxon>
        <taxon>Bonamia</taxon>
    </lineage>
</organism>
<evidence type="ECO:0000313" key="7">
    <source>
        <dbReference type="Proteomes" id="UP001439008"/>
    </source>
</evidence>
<evidence type="ECO:0000256" key="4">
    <source>
        <dbReference type="PROSITE-ProRule" id="PRU00209"/>
    </source>
</evidence>
<comment type="catalytic activity">
    <reaction evidence="3">
        <text>tRNA(Met) + L-methionine + ATP = L-methionyl-tRNA(Met) + AMP + diphosphate</text>
        <dbReference type="Rhea" id="RHEA:13481"/>
        <dbReference type="Rhea" id="RHEA-COMP:9667"/>
        <dbReference type="Rhea" id="RHEA-COMP:9698"/>
        <dbReference type="ChEBI" id="CHEBI:30616"/>
        <dbReference type="ChEBI" id="CHEBI:33019"/>
        <dbReference type="ChEBI" id="CHEBI:57844"/>
        <dbReference type="ChEBI" id="CHEBI:78442"/>
        <dbReference type="ChEBI" id="CHEBI:78530"/>
        <dbReference type="ChEBI" id="CHEBI:456215"/>
        <dbReference type="EC" id="6.1.1.10"/>
    </reaction>
</comment>
<dbReference type="InterPro" id="IPR012340">
    <property type="entry name" value="NA-bd_OB-fold"/>
</dbReference>
<dbReference type="EMBL" id="JBDODL010000848">
    <property type="protein sequence ID" value="MES1920759.1"/>
    <property type="molecule type" value="Genomic_DNA"/>
</dbReference>
<dbReference type="PROSITE" id="PS50886">
    <property type="entry name" value="TRBD"/>
    <property type="match status" value="1"/>
</dbReference>
<evidence type="ECO:0000313" key="6">
    <source>
        <dbReference type="EMBL" id="MES1920759.1"/>
    </source>
</evidence>
<feature type="non-terminal residue" evidence="6">
    <location>
        <position position="225"/>
    </location>
</feature>
<dbReference type="Pfam" id="PF01588">
    <property type="entry name" value="tRNA_bind"/>
    <property type="match status" value="1"/>
</dbReference>
<dbReference type="Proteomes" id="UP001439008">
    <property type="component" value="Unassembled WGS sequence"/>
</dbReference>
<keyword evidence="2 4" id="KW-0694">RNA-binding</keyword>
<dbReference type="PANTHER" id="PTHR45765">
    <property type="entry name" value="METHIONINE--TRNA LIGASE"/>
    <property type="match status" value="1"/>
</dbReference>
<sequence length="225" mass="25936">MESVKLNAGIREAMAISGMANMYFHHEEPWKTIKSEEKDKIDRTELALNICFQLVHLLCGVLAPFIPKICESIEKQANFKKFCLKTEKFEISNKFDCHKINKPEILIQKIQNETIKNLKNKYKGIETISFPLDLVVGKIEEITEHAEDDDLWIIKVNLGNEYSKMTVSDLRKYIKAEEILMKKIIFLNNIKKTKIKGISSHGKIVCVTNNKRTIPLITTKKIGSR</sequence>
<protein>
    <recommendedName>
        <fullName evidence="5">tRNA-binding domain-containing protein</fullName>
    </recommendedName>
</protein>
<dbReference type="Pfam" id="PF19303">
    <property type="entry name" value="Anticodon_3"/>
    <property type="match status" value="1"/>
</dbReference>
<dbReference type="InterPro" id="IPR023458">
    <property type="entry name" value="Met-tRNA_ligase_1"/>
</dbReference>
<proteinExistence type="predicted"/>
<name>A0ABV2AMS8_9EUKA</name>
<evidence type="ECO:0000256" key="2">
    <source>
        <dbReference type="ARBA" id="ARBA00022884"/>
    </source>
</evidence>
<evidence type="ECO:0000256" key="3">
    <source>
        <dbReference type="ARBA" id="ARBA00047364"/>
    </source>
</evidence>
<gene>
    <name evidence="6" type="ORF">MHBO_002398</name>
</gene>
<evidence type="ECO:0000256" key="1">
    <source>
        <dbReference type="ARBA" id="ARBA00022555"/>
    </source>
</evidence>
<dbReference type="Gene3D" id="1.10.730.10">
    <property type="entry name" value="Isoleucyl-tRNA Synthetase, Domain 1"/>
    <property type="match status" value="1"/>
</dbReference>
<dbReference type="InterPro" id="IPR002547">
    <property type="entry name" value="tRNA-bd_dom"/>
</dbReference>
<reference evidence="6 7" key="1">
    <citation type="journal article" date="2024" name="BMC Biol.">
        <title>Comparative genomics of Ascetosporea gives new insight into the evolutionary basis for animal parasitism in Rhizaria.</title>
        <authorList>
            <person name="Hiltunen Thoren M."/>
            <person name="Onut-Brannstrom I."/>
            <person name="Alfjorden A."/>
            <person name="Peckova H."/>
            <person name="Swords F."/>
            <person name="Hooper C."/>
            <person name="Holzer A.S."/>
            <person name="Bass D."/>
            <person name="Burki F."/>
        </authorList>
    </citation>
    <scope>NUCLEOTIDE SEQUENCE [LARGE SCALE GENOMIC DNA]</scope>
    <source>
        <strain evidence="6">20-A016</strain>
    </source>
</reference>
<dbReference type="PANTHER" id="PTHR45765:SF1">
    <property type="entry name" value="METHIONINE--TRNA LIGASE, CYTOPLASMIC"/>
    <property type="match status" value="1"/>
</dbReference>
<keyword evidence="1 4" id="KW-0820">tRNA-binding</keyword>
<feature type="domain" description="TRNA-binding" evidence="5">
    <location>
        <begin position="128"/>
        <end position="225"/>
    </location>
</feature>
<dbReference type="SUPFAM" id="SSF47323">
    <property type="entry name" value="Anticodon-binding domain of a subclass of class I aminoacyl-tRNA synthetases"/>
    <property type="match status" value="1"/>
</dbReference>
<evidence type="ECO:0000259" key="5">
    <source>
        <dbReference type="PROSITE" id="PS50886"/>
    </source>
</evidence>
<accession>A0ABV2AMS8</accession>